<keyword evidence="3" id="KW-1185">Reference proteome</keyword>
<dbReference type="PANTHER" id="PTHR42827">
    <property type="entry name" value="IRON-SULFUR CLUSTER-BINDING PROTEIN-RELATED"/>
    <property type="match status" value="1"/>
</dbReference>
<protein>
    <submittedName>
        <fullName evidence="2">Epoxyqueuosine reductase</fullName>
    </submittedName>
</protein>
<name>A0ABT2TH36_9FIRM</name>
<dbReference type="Proteomes" id="UP001652442">
    <property type="component" value="Unassembled WGS sequence"/>
</dbReference>
<comment type="caution">
    <text evidence="2">The sequence shown here is derived from an EMBL/GenBank/DDBJ whole genome shotgun (WGS) entry which is preliminary data.</text>
</comment>
<sequence>MITKNMIQSEIEHFIQKYPLPDDFSHIWEAPLTGYADASHPYWKELKNLVHREHDQPMEILPGATVVLAYFIPFSKNIGQSNRFCGLASPEWARAYEITNAMFPKLNQHIIHFITEHGYQAAVSKASGFFDRENITGRWSFRHIAFLAGLGTFGLNRMLITNKGCCGRLNAIVTTLPFAADEPSVSENCLYKSSGSCMACVKNCPSGALTSSGFDRKLCFTQCLKNASVYTQFGSSYTEGNGSASGSEVCGKCLTPLPCTFQNPCQKQN</sequence>
<organism evidence="2 3">
    <name type="scientific">Brotonthovivens ammoniilytica</name>
    <dbReference type="NCBI Taxonomy" id="2981725"/>
    <lineage>
        <taxon>Bacteria</taxon>
        <taxon>Bacillati</taxon>
        <taxon>Bacillota</taxon>
        <taxon>Clostridia</taxon>
        <taxon>Lachnospirales</taxon>
        <taxon>Lachnospiraceae</taxon>
        <taxon>Brotonthovivens</taxon>
    </lineage>
</organism>
<dbReference type="RefSeq" id="WP_262590587.1">
    <property type="nucleotide sequence ID" value="NZ_JAOQJQ010000001.1"/>
</dbReference>
<feature type="domain" description="4Fe-4S ferredoxin-type" evidence="1">
    <location>
        <begin position="181"/>
        <end position="214"/>
    </location>
</feature>
<dbReference type="EMBL" id="JAOQJQ010000001">
    <property type="protein sequence ID" value="MCU6761012.1"/>
    <property type="molecule type" value="Genomic_DNA"/>
</dbReference>
<dbReference type="PROSITE" id="PS51379">
    <property type="entry name" value="4FE4S_FER_2"/>
    <property type="match status" value="1"/>
</dbReference>
<dbReference type="InterPro" id="IPR017896">
    <property type="entry name" value="4Fe4S_Fe-S-bd"/>
</dbReference>
<evidence type="ECO:0000313" key="3">
    <source>
        <dbReference type="Proteomes" id="UP001652442"/>
    </source>
</evidence>
<reference evidence="2 3" key="1">
    <citation type="journal article" date="2021" name="ISME Commun">
        <title>Automated analysis of genomic sequences facilitates high-throughput and comprehensive description of bacteria.</title>
        <authorList>
            <person name="Hitch T.C.A."/>
        </authorList>
    </citation>
    <scope>NUCLEOTIDE SEQUENCE [LARGE SCALE GENOMIC DNA]</scope>
    <source>
        <strain evidence="2 3">Sanger_109</strain>
    </source>
</reference>
<proteinExistence type="predicted"/>
<evidence type="ECO:0000259" key="1">
    <source>
        <dbReference type="PROSITE" id="PS51379"/>
    </source>
</evidence>
<dbReference type="PANTHER" id="PTHR42827:SF1">
    <property type="entry name" value="IRON-SULFUR CLUSTER-BINDING PROTEIN"/>
    <property type="match status" value="1"/>
</dbReference>
<evidence type="ECO:0000313" key="2">
    <source>
        <dbReference type="EMBL" id="MCU6761012.1"/>
    </source>
</evidence>
<accession>A0ABT2TH36</accession>
<gene>
    <name evidence="2" type="ORF">OCV88_01515</name>
</gene>